<feature type="domain" description="FAD-binding" evidence="5">
    <location>
        <begin position="3"/>
        <end position="338"/>
    </location>
</feature>
<dbReference type="InterPro" id="IPR036188">
    <property type="entry name" value="FAD/NAD-bd_sf"/>
</dbReference>
<evidence type="ECO:0000313" key="6">
    <source>
        <dbReference type="EMBL" id="MDA2810914.1"/>
    </source>
</evidence>
<gene>
    <name evidence="6" type="ORF">O4J56_09730</name>
</gene>
<dbReference type="Proteomes" id="UP001527866">
    <property type="component" value="Unassembled WGS sequence"/>
</dbReference>
<evidence type="ECO:0000256" key="1">
    <source>
        <dbReference type="ARBA" id="ARBA00001974"/>
    </source>
</evidence>
<keyword evidence="2" id="KW-0285">Flavoprotein</keyword>
<protein>
    <submittedName>
        <fullName evidence="6">FAD-dependent monooxygenase</fullName>
    </submittedName>
</protein>
<dbReference type="PANTHER" id="PTHR43004">
    <property type="entry name" value="TRK SYSTEM POTASSIUM UPTAKE PROTEIN"/>
    <property type="match status" value="1"/>
</dbReference>
<accession>A0ABT4U1U2</accession>
<dbReference type="InterPro" id="IPR002938">
    <property type="entry name" value="FAD-bd"/>
</dbReference>
<name>A0ABT4U1U2_9ACTN</name>
<keyword evidence="6" id="KW-0560">Oxidoreductase</keyword>
<dbReference type="Gene3D" id="3.50.50.60">
    <property type="entry name" value="FAD/NAD(P)-binding domain"/>
    <property type="match status" value="1"/>
</dbReference>
<evidence type="ECO:0000256" key="3">
    <source>
        <dbReference type="ARBA" id="ARBA00022827"/>
    </source>
</evidence>
<dbReference type="Pfam" id="PF01494">
    <property type="entry name" value="FAD_binding_3"/>
    <property type="match status" value="1"/>
</dbReference>
<organism evidence="6 7">
    <name type="scientific">Nocardiopsis endophytica</name>
    <dbReference type="NCBI Taxonomy" id="3018445"/>
    <lineage>
        <taxon>Bacteria</taxon>
        <taxon>Bacillati</taxon>
        <taxon>Actinomycetota</taxon>
        <taxon>Actinomycetes</taxon>
        <taxon>Streptosporangiales</taxon>
        <taxon>Nocardiopsidaceae</taxon>
        <taxon>Nocardiopsis</taxon>
    </lineage>
</organism>
<evidence type="ECO:0000256" key="2">
    <source>
        <dbReference type="ARBA" id="ARBA00022630"/>
    </source>
</evidence>
<feature type="region of interest" description="Disordered" evidence="4">
    <location>
        <begin position="393"/>
        <end position="415"/>
    </location>
</feature>
<evidence type="ECO:0000313" key="7">
    <source>
        <dbReference type="Proteomes" id="UP001527866"/>
    </source>
</evidence>
<proteinExistence type="predicted"/>
<keyword evidence="3" id="KW-0274">FAD</keyword>
<dbReference type="RefSeq" id="WP_270685311.1">
    <property type="nucleotide sequence ID" value="NZ_JAQFWQ010000021.1"/>
</dbReference>
<feature type="compositionally biased region" description="Basic and acidic residues" evidence="4">
    <location>
        <begin position="403"/>
        <end position="415"/>
    </location>
</feature>
<dbReference type="Pfam" id="PF21274">
    <property type="entry name" value="Rng_hyd_C"/>
    <property type="match status" value="1"/>
</dbReference>
<dbReference type="EMBL" id="JAQFWQ010000021">
    <property type="protein sequence ID" value="MDA2810914.1"/>
    <property type="molecule type" value="Genomic_DNA"/>
</dbReference>
<dbReference type="PANTHER" id="PTHR43004:SF19">
    <property type="entry name" value="BINDING MONOOXYGENASE, PUTATIVE (JCVI)-RELATED"/>
    <property type="match status" value="1"/>
</dbReference>
<comment type="caution">
    <text evidence="6">The sequence shown here is derived from an EMBL/GenBank/DDBJ whole genome shotgun (WGS) entry which is preliminary data.</text>
</comment>
<reference evidence="6 7" key="1">
    <citation type="submission" date="2023-01" db="EMBL/GenBank/DDBJ databases">
        <title>Draft genome sequence of Nocardiopsis sp. RSe5-2 isolated from halophytes.</title>
        <authorList>
            <person name="Duangmal K."/>
            <person name="Chantavorakit T."/>
        </authorList>
    </citation>
    <scope>NUCLEOTIDE SEQUENCE [LARGE SCALE GENOMIC DNA]</scope>
    <source>
        <strain evidence="6 7">RSe5-2</strain>
    </source>
</reference>
<keyword evidence="7" id="KW-1185">Reference proteome</keyword>
<dbReference type="SUPFAM" id="SSF51905">
    <property type="entry name" value="FAD/NAD(P)-binding domain"/>
    <property type="match status" value="1"/>
</dbReference>
<dbReference type="Gene3D" id="3.30.70.2450">
    <property type="match status" value="1"/>
</dbReference>
<dbReference type="PRINTS" id="PR00420">
    <property type="entry name" value="RNGMNOXGNASE"/>
</dbReference>
<evidence type="ECO:0000259" key="5">
    <source>
        <dbReference type="Pfam" id="PF01494"/>
    </source>
</evidence>
<dbReference type="InterPro" id="IPR050641">
    <property type="entry name" value="RIFMO-like"/>
</dbReference>
<evidence type="ECO:0000256" key="4">
    <source>
        <dbReference type="SAM" id="MobiDB-lite"/>
    </source>
</evidence>
<dbReference type="GO" id="GO:0004497">
    <property type="term" value="F:monooxygenase activity"/>
    <property type="evidence" value="ECO:0007669"/>
    <property type="project" value="UniProtKB-KW"/>
</dbReference>
<comment type="cofactor">
    <cofactor evidence="1">
        <name>FAD</name>
        <dbReference type="ChEBI" id="CHEBI:57692"/>
    </cofactor>
</comment>
<sequence>MSSVLIVGAGPTGLALACGLLVAGVDVRIVDAADAPATTSRALGLQPRGVEVLDRLGALGDLPERSVHMAGTIVHVHGKEKLRLAVPAGVVLGGRSALVIPQSEIEARLRERVTQLGGHIEWGRAVTGIVQDTNAARVAFADGLTTHADWVAACDGAGSRVRHAVGIPLLGETAPERFLLADVRVALPVEPGFASMWAAEGGSLAAIPLPGDDLWRLMAPLPENEPDDPPAERIAGLLDGMLRRRTGMVLPSGDDVLWTSSFRIHRRLSDSYRRHRVLLAGDAAHINSPVGGQGMNTGLGDAENLAWKLALVAQGQASTDLLDTYEAERRPVAEKVVRSVGGVDRLLLSTHPAIAFLREHVLYPLVNRPAVQRRVWRTASQLGISYRKGPLARGAGGRVGGRRPGDRMPDRSCRRADGAGDTRLYAELGGAWALLTGDPRRAVAGADGLRLRLGAGRLTVLVVADQPADRLVLVRPDGHIAWQGGVRGSPERWLDTILHHAPPDRLQG</sequence>
<dbReference type="Gene3D" id="3.40.30.120">
    <property type="match status" value="1"/>
</dbReference>
<keyword evidence="6" id="KW-0503">Monooxygenase</keyword>